<dbReference type="GO" id="GO:0043200">
    <property type="term" value="P:response to amino acid"/>
    <property type="evidence" value="ECO:0007669"/>
    <property type="project" value="TreeGrafter"/>
</dbReference>
<evidence type="ECO:0000259" key="5">
    <source>
        <dbReference type="PROSITE" id="PS50956"/>
    </source>
</evidence>
<evidence type="ECO:0000313" key="6">
    <source>
        <dbReference type="EMBL" id="KSW11836.1"/>
    </source>
</evidence>
<comment type="pathway">
    <text evidence="4">Amino-acid biosynthesis.</text>
</comment>
<gene>
    <name evidence="6" type="ORF">CF15_03275</name>
</gene>
<sequence>MQGAQLDEIDVKLVKLLARDSRRSIRELARELGMAGSTIHARLHKLVENGVIKRFTVLPDYEALGYSVTAVILFQVEGGKILDAGEYIAKDPRVIAVYDITGDYDLAVIAKFRSVNDLDSFVKKVNKLPYIRRSVTSLALRAIKEDFTSPLTSG</sequence>
<dbReference type="SMART" id="SM00344">
    <property type="entry name" value="HTH_ASNC"/>
    <property type="match status" value="1"/>
</dbReference>
<keyword evidence="3" id="KW-0804">Transcription</keyword>
<name>A0A0V8RUU6_PYROC</name>
<dbReference type="PANTHER" id="PTHR30154">
    <property type="entry name" value="LEUCINE-RESPONSIVE REGULATORY PROTEIN"/>
    <property type="match status" value="1"/>
</dbReference>
<dbReference type="EMBL" id="LNTB01000001">
    <property type="protein sequence ID" value="KSW11836.1"/>
    <property type="molecule type" value="Genomic_DNA"/>
</dbReference>
<dbReference type="InterPro" id="IPR036388">
    <property type="entry name" value="WH-like_DNA-bd_sf"/>
</dbReference>
<dbReference type="CDD" id="cd00090">
    <property type="entry name" value="HTH_ARSR"/>
    <property type="match status" value="1"/>
</dbReference>
<organism evidence="6 7">
    <name type="scientific">Pyrodictium occultum</name>
    <dbReference type="NCBI Taxonomy" id="2309"/>
    <lineage>
        <taxon>Archaea</taxon>
        <taxon>Thermoproteota</taxon>
        <taxon>Thermoprotei</taxon>
        <taxon>Desulfurococcales</taxon>
        <taxon>Pyrodictiaceae</taxon>
        <taxon>Pyrodictium</taxon>
    </lineage>
</organism>
<dbReference type="GO" id="GO:0043565">
    <property type="term" value="F:sequence-specific DNA binding"/>
    <property type="evidence" value="ECO:0007669"/>
    <property type="project" value="InterPro"/>
</dbReference>
<evidence type="ECO:0000256" key="4">
    <source>
        <dbReference type="ARBA" id="ARBA00029440"/>
    </source>
</evidence>
<evidence type="ECO:0000256" key="3">
    <source>
        <dbReference type="ARBA" id="ARBA00023163"/>
    </source>
</evidence>
<dbReference type="InterPro" id="IPR019887">
    <property type="entry name" value="Tscrpt_reg_AsnC/Lrp_C"/>
</dbReference>
<reference evidence="6 7" key="1">
    <citation type="submission" date="2015-11" db="EMBL/GenBank/DDBJ databases">
        <title>Genome sequence of Pyrodictium occultum PL-19, a marine hyperthermophilic archaeon isolated from Volcano, Italy.</title>
        <authorList>
            <person name="Utturkar S."/>
            <person name="Huber H."/>
            <person name="Leptihn S."/>
            <person name="Brown S."/>
            <person name="Stetter K.O."/>
            <person name="Podar M."/>
        </authorList>
    </citation>
    <scope>NUCLEOTIDE SEQUENCE [LARGE SCALE GENOMIC DNA]</scope>
    <source>
        <strain evidence="6 7">PL-19</strain>
    </source>
</reference>
<dbReference type="PROSITE" id="PS50956">
    <property type="entry name" value="HTH_ASNC_2"/>
    <property type="match status" value="1"/>
</dbReference>
<dbReference type="InterPro" id="IPR011991">
    <property type="entry name" value="ArsR-like_HTH"/>
</dbReference>
<dbReference type="InterPro" id="IPR011008">
    <property type="entry name" value="Dimeric_a/b-barrel"/>
</dbReference>
<dbReference type="PANTHER" id="PTHR30154:SF34">
    <property type="entry name" value="TRANSCRIPTIONAL REGULATOR AZLB"/>
    <property type="match status" value="1"/>
</dbReference>
<dbReference type="Gene3D" id="1.10.10.10">
    <property type="entry name" value="Winged helix-like DNA-binding domain superfamily/Winged helix DNA-binding domain"/>
    <property type="match status" value="1"/>
</dbReference>
<comment type="caution">
    <text evidence="6">The sequence shown here is derived from an EMBL/GenBank/DDBJ whole genome shotgun (WGS) entry which is preliminary data.</text>
</comment>
<dbReference type="Pfam" id="PF01037">
    <property type="entry name" value="AsnC_trans_reg"/>
    <property type="match status" value="1"/>
</dbReference>
<proteinExistence type="predicted"/>
<feature type="domain" description="HTH asnC-type" evidence="5">
    <location>
        <begin position="6"/>
        <end position="67"/>
    </location>
</feature>
<dbReference type="Pfam" id="PF13404">
    <property type="entry name" value="HTH_AsnC-type"/>
    <property type="match status" value="1"/>
</dbReference>
<dbReference type="Proteomes" id="UP000053352">
    <property type="component" value="Unassembled WGS sequence"/>
</dbReference>
<dbReference type="Gene3D" id="3.30.70.920">
    <property type="match status" value="1"/>
</dbReference>
<evidence type="ECO:0000313" key="7">
    <source>
        <dbReference type="Proteomes" id="UP000053352"/>
    </source>
</evidence>
<dbReference type="GO" id="GO:0005829">
    <property type="term" value="C:cytosol"/>
    <property type="evidence" value="ECO:0007669"/>
    <property type="project" value="TreeGrafter"/>
</dbReference>
<dbReference type="InterPro" id="IPR036390">
    <property type="entry name" value="WH_DNA-bd_sf"/>
</dbReference>
<dbReference type="PRINTS" id="PR00033">
    <property type="entry name" value="HTHASNC"/>
</dbReference>
<evidence type="ECO:0000256" key="1">
    <source>
        <dbReference type="ARBA" id="ARBA00023015"/>
    </source>
</evidence>
<keyword evidence="2" id="KW-0238">DNA-binding</keyword>
<dbReference type="InterPro" id="IPR019888">
    <property type="entry name" value="Tscrpt_reg_AsnC-like"/>
</dbReference>
<evidence type="ECO:0000256" key="2">
    <source>
        <dbReference type="ARBA" id="ARBA00023125"/>
    </source>
</evidence>
<dbReference type="SUPFAM" id="SSF54909">
    <property type="entry name" value="Dimeric alpha+beta barrel"/>
    <property type="match status" value="1"/>
</dbReference>
<dbReference type="STRING" id="2309.CF15_03275"/>
<dbReference type="SUPFAM" id="SSF46785">
    <property type="entry name" value="Winged helix' DNA-binding domain"/>
    <property type="match status" value="1"/>
</dbReference>
<keyword evidence="7" id="KW-1185">Reference proteome</keyword>
<dbReference type="InterPro" id="IPR000485">
    <property type="entry name" value="AsnC-type_HTH_dom"/>
</dbReference>
<dbReference type="RefSeq" id="WP_058370514.1">
    <property type="nucleotide sequence ID" value="NZ_LNTB01000001.1"/>
</dbReference>
<protein>
    <submittedName>
        <fullName evidence="6">AsnC family transcriptional regulator</fullName>
    </submittedName>
</protein>
<dbReference type="AlphaFoldDB" id="A0A0V8RUU6"/>
<accession>A0A0V8RUU6</accession>
<keyword evidence="1" id="KW-0805">Transcription regulation</keyword>